<gene>
    <name evidence="8" type="primary">trm1</name>
    <name evidence="10" type="ORF">ABH15_13030</name>
</gene>
<evidence type="ECO:0000256" key="3">
    <source>
        <dbReference type="ARBA" id="ARBA00022679"/>
    </source>
</evidence>
<evidence type="ECO:0000313" key="10">
    <source>
        <dbReference type="EMBL" id="RXE55142.1"/>
    </source>
</evidence>
<keyword evidence="8" id="KW-0479">Metal-binding</keyword>
<dbReference type="OrthoDB" id="372177at2157"/>
<dbReference type="NCBIfam" id="TIGR00308">
    <property type="entry name" value="TRM1"/>
    <property type="match status" value="1"/>
</dbReference>
<keyword evidence="2 8" id="KW-0489">Methyltransferase</keyword>
<dbReference type="InterPro" id="IPR002905">
    <property type="entry name" value="Trm1"/>
</dbReference>
<dbReference type="RefSeq" id="WP_128695046.1">
    <property type="nucleotide sequence ID" value="NZ_LHQS01000004.1"/>
</dbReference>
<dbReference type="PROSITE" id="PS51626">
    <property type="entry name" value="SAM_MT_TRM1"/>
    <property type="match status" value="1"/>
</dbReference>
<dbReference type="Gene3D" id="3.40.50.150">
    <property type="entry name" value="Vaccinia Virus protein VP39"/>
    <property type="match status" value="1"/>
</dbReference>
<dbReference type="InterPro" id="IPR042296">
    <property type="entry name" value="tRNA_met_Trm1_C"/>
</dbReference>
<evidence type="ECO:0000256" key="7">
    <source>
        <dbReference type="ARBA" id="ARBA00039099"/>
    </source>
</evidence>
<dbReference type="GO" id="GO:0000049">
    <property type="term" value="F:tRNA binding"/>
    <property type="evidence" value="ECO:0007669"/>
    <property type="project" value="UniProtKB-UniRule"/>
</dbReference>
<dbReference type="GO" id="GO:0002940">
    <property type="term" value="P:tRNA N2-guanine methylation"/>
    <property type="evidence" value="ECO:0007669"/>
    <property type="project" value="TreeGrafter"/>
</dbReference>
<dbReference type="InterPro" id="IPR029063">
    <property type="entry name" value="SAM-dependent_MTases_sf"/>
</dbReference>
<dbReference type="SUPFAM" id="SSF53335">
    <property type="entry name" value="S-adenosyl-L-methionine-dependent methyltransferases"/>
    <property type="match status" value="1"/>
</dbReference>
<evidence type="ECO:0000256" key="9">
    <source>
        <dbReference type="PROSITE-ProRule" id="PRU00958"/>
    </source>
</evidence>
<comment type="caution">
    <text evidence="10">The sequence shown here is derived from an EMBL/GenBank/DDBJ whole genome shotgun (WGS) entry which is preliminary data.</text>
</comment>
<dbReference type="Gene3D" id="3.30.56.70">
    <property type="entry name" value="N2,N2-dimethylguanosine tRNA methyltransferase, C-terminal domain"/>
    <property type="match status" value="1"/>
</dbReference>
<keyword evidence="11" id="KW-1185">Reference proteome</keyword>
<dbReference type="Proteomes" id="UP000290932">
    <property type="component" value="Unassembled WGS sequence"/>
</dbReference>
<keyword evidence="3 8" id="KW-0808">Transferase</keyword>
<name>A0A498GWP8_9EURY</name>
<dbReference type="AlphaFoldDB" id="A0A498GWP8"/>
<sequence>MDFVEVTEGSTRFLVPRQDPHHTFPPGSGPVFFNSRMELNRDATVLFLSDMQPSDYLDAMGASGARGLRVSSECGIPVTINDRDARAVELIRLNASKHAGSIEVTHRDINALMSERSFDAVDLDPFGTPAPFIDAAARSARRYLFVTATDTAPLCGAHLKAGMRRYFARPMNTEYHGEVALRVLLGFAVREVIKYDRGVEPIFCFSREHFIRLHLRLLRGAGAADRTLARIGYVMQCPNCFERTERAGLLPEPEECSCCSAKMIPIGPLWLGRINDPATLAALRERLSGMALGSAAPLGRLIDLCISELDTSSHYDYHVIAKAAKISPTGIETVVERLSALGYRASRAHYAGTALKTDAPLPVIKSVISSE</sequence>
<dbReference type="HAMAP" id="MF_00290">
    <property type="entry name" value="tRNA_dimethyltr_TRM1"/>
    <property type="match status" value="1"/>
</dbReference>
<feature type="binding site" evidence="8">
    <location>
        <position position="108"/>
    </location>
    <ligand>
        <name>S-adenosyl-L-methionine</name>
        <dbReference type="ChEBI" id="CHEBI:59789"/>
    </ligand>
</feature>
<feature type="binding site" evidence="8">
    <location>
        <position position="240"/>
    </location>
    <ligand>
        <name>Zn(2+)</name>
        <dbReference type="ChEBI" id="CHEBI:29105"/>
    </ligand>
</feature>
<evidence type="ECO:0000256" key="5">
    <source>
        <dbReference type="ARBA" id="ARBA00022694"/>
    </source>
</evidence>
<dbReference type="GO" id="GO:0046872">
    <property type="term" value="F:metal ion binding"/>
    <property type="evidence" value="ECO:0007669"/>
    <property type="project" value="UniProtKB-KW"/>
</dbReference>
<evidence type="ECO:0000256" key="1">
    <source>
        <dbReference type="ARBA" id="ARBA00022555"/>
    </source>
</evidence>
<feature type="binding site" evidence="8">
    <location>
        <position position="82"/>
    </location>
    <ligand>
        <name>S-adenosyl-L-methionine</name>
        <dbReference type="ChEBI" id="CHEBI:59789"/>
    </ligand>
</feature>
<protein>
    <recommendedName>
        <fullName evidence="7 8">tRNA (guanine(26)-N(2))-dimethyltransferase</fullName>
        <ecNumber evidence="7 8">2.1.1.216</ecNumber>
    </recommendedName>
    <alternativeName>
        <fullName evidence="8">tRNA 2,2-dimethylguanosine-26 methyltransferase</fullName>
    </alternativeName>
    <alternativeName>
        <fullName evidence="8">tRNA(guanine-26,N(2)-N(2)) methyltransferase</fullName>
    </alternativeName>
    <alternativeName>
        <fullName evidence="8">tRNA(m(2,2)G26)dimethyltransferase</fullName>
    </alternativeName>
</protein>
<organism evidence="10 11">
    <name type="scientific">Methanoculleus taiwanensis</name>
    <dbReference type="NCBI Taxonomy" id="1550565"/>
    <lineage>
        <taxon>Archaea</taxon>
        <taxon>Methanobacteriati</taxon>
        <taxon>Methanobacteriota</taxon>
        <taxon>Stenosarchaea group</taxon>
        <taxon>Methanomicrobia</taxon>
        <taxon>Methanomicrobiales</taxon>
        <taxon>Methanomicrobiaceae</taxon>
        <taxon>Methanoculleus</taxon>
    </lineage>
</organism>
<comment type="function">
    <text evidence="8">Dimethylates a single guanine residue at position 26 of a number of tRNAs using S-adenosyl-L-methionine as donor of the methyl groups.</text>
</comment>
<dbReference type="InterPro" id="IPR022923">
    <property type="entry name" value="TRM1_arc_bac"/>
</dbReference>
<reference evidence="10 11" key="1">
    <citation type="journal article" date="2015" name="Int. J. Syst. Evol. Microbiol.">
        <title>Methanoculleus taiwanensis sp. nov., a methanogen isolated from deep marine sediment at the deformation front area near Taiwan.</title>
        <authorList>
            <person name="Weng C.Y."/>
            <person name="Chen S.C."/>
            <person name="Lai M.C."/>
            <person name="Wu S.Y."/>
            <person name="Lin S."/>
            <person name="Yang T.F."/>
            <person name="Chen P.C."/>
        </authorList>
    </citation>
    <scope>NUCLEOTIDE SEQUENCE [LARGE SCALE GENOMIC DNA]</scope>
    <source>
        <strain evidence="10 11">CYW4</strain>
    </source>
</reference>
<keyword evidence="4 8" id="KW-0949">S-adenosyl-L-methionine</keyword>
<keyword evidence="6 8" id="KW-0694">RNA-binding</keyword>
<feature type="binding site" evidence="8">
    <location>
        <position position="256"/>
    </location>
    <ligand>
        <name>Zn(2+)</name>
        <dbReference type="ChEBI" id="CHEBI:29105"/>
    </ligand>
</feature>
<keyword evidence="8" id="KW-0862">Zinc</keyword>
<dbReference type="PANTHER" id="PTHR10631">
    <property type="entry name" value="N 2 ,N 2 -DIMETHYLGUANOSINE TRNA METHYLTRANSFERASE"/>
    <property type="match status" value="1"/>
</dbReference>
<proteinExistence type="inferred from homology"/>
<evidence type="ECO:0000256" key="8">
    <source>
        <dbReference type="HAMAP-Rule" id="MF_00290"/>
    </source>
</evidence>
<evidence type="ECO:0000256" key="6">
    <source>
        <dbReference type="ARBA" id="ARBA00022884"/>
    </source>
</evidence>
<comment type="catalytic activity">
    <reaction evidence="8">
        <text>guanosine(26) in tRNA + 2 S-adenosyl-L-methionine = N(2)-dimethylguanosine(26) in tRNA + 2 S-adenosyl-L-homocysteine + 2 H(+)</text>
        <dbReference type="Rhea" id="RHEA:43140"/>
        <dbReference type="Rhea" id="RHEA-COMP:10359"/>
        <dbReference type="Rhea" id="RHEA-COMP:10360"/>
        <dbReference type="ChEBI" id="CHEBI:15378"/>
        <dbReference type="ChEBI" id="CHEBI:57856"/>
        <dbReference type="ChEBI" id="CHEBI:59789"/>
        <dbReference type="ChEBI" id="CHEBI:74269"/>
        <dbReference type="ChEBI" id="CHEBI:74513"/>
        <dbReference type="EC" id="2.1.1.216"/>
    </reaction>
</comment>
<evidence type="ECO:0000256" key="4">
    <source>
        <dbReference type="ARBA" id="ARBA00022691"/>
    </source>
</evidence>
<accession>A0A498GWP8</accession>
<feature type="binding site" evidence="8">
    <location>
        <position position="41"/>
    </location>
    <ligand>
        <name>S-adenosyl-L-methionine</name>
        <dbReference type="ChEBI" id="CHEBI:59789"/>
    </ligand>
</feature>
<feature type="binding site" evidence="8">
    <location>
        <position position="66"/>
    </location>
    <ligand>
        <name>S-adenosyl-L-methionine</name>
        <dbReference type="ChEBI" id="CHEBI:59789"/>
    </ligand>
</feature>
<feature type="binding site" evidence="8">
    <location>
        <position position="237"/>
    </location>
    <ligand>
        <name>Zn(2+)</name>
        <dbReference type="ChEBI" id="CHEBI:29105"/>
    </ligand>
</feature>
<comment type="caution">
    <text evidence="8">Lacks conserved residue(s) required for the propagation of feature annotation.</text>
</comment>
<comment type="similarity">
    <text evidence="8 9">Belongs to the class I-like SAM-binding methyltransferase superfamily. Trm1 family.</text>
</comment>
<evidence type="ECO:0000313" key="11">
    <source>
        <dbReference type="Proteomes" id="UP000290932"/>
    </source>
</evidence>
<dbReference type="CDD" id="cd02440">
    <property type="entry name" value="AdoMet_MTases"/>
    <property type="match status" value="1"/>
</dbReference>
<dbReference type="EMBL" id="LHQS01000004">
    <property type="protein sequence ID" value="RXE55142.1"/>
    <property type="molecule type" value="Genomic_DNA"/>
</dbReference>
<dbReference type="Pfam" id="PF02005">
    <property type="entry name" value="TRM"/>
    <property type="match status" value="1"/>
</dbReference>
<evidence type="ECO:0000256" key="2">
    <source>
        <dbReference type="ARBA" id="ARBA00022603"/>
    </source>
</evidence>
<keyword evidence="1 8" id="KW-0820">tRNA-binding</keyword>
<feature type="binding site" evidence="8">
    <location>
        <position position="259"/>
    </location>
    <ligand>
        <name>Zn(2+)</name>
        <dbReference type="ChEBI" id="CHEBI:29105"/>
    </ligand>
</feature>
<keyword evidence="5 8" id="KW-0819">tRNA processing</keyword>
<dbReference type="GO" id="GO:0160104">
    <property type="term" value="F:tRNA (guanine(26)-N2)-dimethyltransferase activity"/>
    <property type="evidence" value="ECO:0007669"/>
    <property type="project" value="UniProtKB-UniRule"/>
</dbReference>
<dbReference type="EC" id="2.1.1.216" evidence="7 8"/>
<dbReference type="PANTHER" id="PTHR10631:SF3">
    <property type="entry name" value="TRNA (GUANINE(26)-N(2))-DIMETHYLTRANSFERASE"/>
    <property type="match status" value="1"/>
</dbReference>